<evidence type="ECO:0000256" key="1">
    <source>
        <dbReference type="ARBA" id="ARBA00003019"/>
    </source>
</evidence>
<feature type="transmembrane region" description="Helical" evidence="12">
    <location>
        <begin position="218"/>
        <end position="236"/>
    </location>
</feature>
<keyword evidence="7 12" id="KW-1133">Transmembrane helix</keyword>
<dbReference type="AlphaFoldDB" id="A0A2N3NGX7"/>
<proteinExistence type="predicted"/>
<dbReference type="SUPFAM" id="SSF103473">
    <property type="entry name" value="MFS general substrate transporter"/>
    <property type="match status" value="1"/>
</dbReference>
<feature type="transmembrane region" description="Helical" evidence="12">
    <location>
        <begin position="95"/>
        <end position="113"/>
    </location>
</feature>
<evidence type="ECO:0000256" key="12">
    <source>
        <dbReference type="SAM" id="Phobius"/>
    </source>
</evidence>
<evidence type="ECO:0000256" key="11">
    <source>
        <dbReference type="ARBA" id="ARBA00032555"/>
    </source>
</evidence>
<dbReference type="GO" id="GO:0006811">
    <property type="term" value="P:monoatomic ion transport"/>
    <property type="evidence" value="ECO:0007669"/>
    <property type="project" value="UniProtKB-KW"/>
</dbReference>
<feature type="transmembrane region" description="Helical" evidence="12">
    <location>
        <begin position="310"/>
        <end position="331"/>
    </location>
</feature>
<organism evidence="13 14">
    <name type="scientific">Lomentospora prolificans</name>
    <dbReference type="NCBI Taxonomy" id="41688"/>
    <lineage>
        <taxon>Eukaryota</taxon>
        <taxon>Fungi</taxon>
        <taxon>Dikarya</taxon>
        <taxon>Ascomycota</taxon>
        <taxon>Pezizomycotina</taxon>
        <taxon>Sordariomycetes</taxon>
        <taxon>Hypocreomycetidae</taxon>
        <taxon>Microascales</taxon>
        <taxon>Microascaceae</taxon>
        <taxon>Lomentospora</taxon>
    </lineage>
</organism>
<feature type="transmembrane region" description="Helical" evidence="12">
    <location>
        <begin position="338"/>
        <end position="358"/>
    </location>
</feature>
<evidence type="ECO:0000256" key="7">
    <source>
        <dbReference type="ARBA" id="ARBA00022989"/>
    </source>
</evidence>
<comment type="function">
    <text evidence="1">Mediates high-affinity intracellular uptake of the rare oligo-element molybdenum.</text>
</comment>
<feature type="transmembrane region" description="Helical" evidence="12">
    <location>
        <begin position="183"/>
        <end position="206"/>
    </location>
</feature>
<comment type="caution">
    <text evidence="13">The sequence shown here is derived from an EMBL/GenBank/DDBJ whole genome shotgun (WGS) entry which is preliminary data.</text>
</comment>
<evidence type="ECO:0000313" key="13">
    <source>
        <dbReference type="EMBL" id="PKS11719.1"/>
    </source>
</evidence>
<evidence type="ECO:0000256" key="3">
    <source>
        <dbReference type="ARBA" id="ARBA00021242"/>
    </source>
</evidence>
<dbReference type="GO" id="GO:0015098">
    <property type="term" value="F:molybdate ion transmembrane transporter activity"/>
    <property type="evidence" value="ECO:0007669"/>
    <property type="project" value="InterPro"/>
</dbReference>
<reference evidence="13 14" key="1">
    <citation type="journal article" date="2017" name="G3 (Bethesda)">
        <title>First Draft Genome Sequence of the Pathogenic Fungus Lomentospora prolificans (Formerly Scedosporium prolificans).</title>
        <authorList>
            <person name="Luo R."/>
            <person name="Zimin A."/>
            <person name="Workman R."/>
            <person name="Fan Y."/>
            <person name="Pertea G."/>
            <person name="Grossman N."/>
            <person name="Wear M.P."/>
            <person name="Jia B."/>
            <person name="Miller H."/>
            <person name="Casadevall A."/>
            <person name="Timp W."/>
            <person name="Zhang S.X."/>
            <person name="Salzberg S.L."/>
        </authorList>
    </citation>
    <scope>NUCLEOTIDE SEQUENCE [LARGE SCALE GENOMIC DNA]</scope>
    <source>
        <strain evidence="13 14">JHH-5317</strain>
    </source>
</reference>
<feature type="transmembrane region" description="Helical" evidence="12">
    <location>
        <begin position="364"/>
        <end position="386"/>
    </location>
</feature>
<comment type="subcellular location">
    <subcellularLocation>
        <location evidence="2">Cell membrane</location>
        <topology evidence="2">Multi-pass membrane protein</topology>
    </subcellularLocation>
</comment>
<evidence type="ECO:0000256" key="6">
    <source>
        <dbReference type="ARBA" id="ARBA00022692"/>
    </source>
</evidence>
<keyword evidence="5" id="KW-1003">Cell membrane</keyword>
<name>A0A2N3NGX7_9PEZI</name>
<evidence type="ECO:0000256" key="8">
    <source>
        <dbReference type="ARBA" id="ARBA00023065"/>
    </source>
</evidence>
<protein>
    <recommendedName>
        <fullName evidence="3">Molybdate-anion transporter</fullName>
    </recommendedName>
    <alternativeName>
        <fullName evidence="10">Major facilitator superfamily domain-containing protein 5</fullName>
    </alternativeName>
    <alternativeName>
        <fullName evidence="11">Molybdate transporter 2 homolog</fullName>
    </alternativeName>
</protein>
<keyword evidence="8" id="KW-0406">Ion transport</keyword>
<dbReference type="GO" id="GO:0005886">
    <property type="term" value="C:plasma membrane"/>
    <property type="evidence" value="ECO:0007669"/>
    <property type="project" value="UniProtKB-SubCell"/>
</dbReference>
<keyword evidence="6 12" id="KW-0812">Transmembrane</keyword>
<evidence type="ECO:0000256" key="2">
    <source>
        <dbReference type="ARBA" id="ARBA00004651"/>
    </source>
</evidence>
<feature type="transmembrane region" description="Helical" evidence="12">
    <location>
        <begin position="266"/>
        <end position="290"/>
    </location>
</feature>
<feature type="transmembrane region" description="Helical" evidence="12">
    <location>
        <begin position="152"/>
        <end position="171"/>
    </location>
</feature>
<gene>
    <name evidence="13" type="ORF">jhhlp_001707</name>
</gene>
<dbReference type="PANTHER" id="PTHR23516:SF1">
    <property type="entry name" value="MOLYBDATE-ANION TRANSPORTER"/>
    <property type="match status" value="1"/>
</dbReference>
<evidence type="ECO:0000256" key="10">
    <source>
        <dbReference type="ARBA" id="ARBA00030646"/>
    </source>
</evidence>
<dbReference type="InterPro" id="IPR036259">
    <property type="entry name" value="MFS_trans_sf"/>
</dbReference>
<dbReference type="OrthoDB" id="263957at2759"/>
<keyword evidence="4" id="KW-0813">Transport</keyword>
<evidence type="ECO:0000256" key="9">
    <source>
        <dbReference type="ARBA" id="ARBA00023136"/>
    </source>
</evidence>
<dbReference type="InterPro" id="IPR008509">
    <property type="entry name" value="MOT2/MFSD5"/>
</dbReference>
<evidence type="ECO:0000256" key="5">
    <source>
        <dbReference type="ARBA" id="ARBA00022475"/>
    </source>
</evidence>
<feature type="transmembrane region" description="Helical" evidence="12">
    <location>
        <begin position="6"/>
        <end position="23"/>
    </location>
</feature>
<dbReference type="InParanoid" id="A0A2N3NGX7"/>
<evidence type="ECO:0000256" key="4">
    <source>
        <dbReference type="ARBA" id="ARBA00022448"/>
    </source>
</evidence>
<feature type="transmembrane region" description="Helical" evidence="12">
    <location>
        <begin position="62"/>
        <end position="83"/>
    </location>
</feature>
<evidence type="ECO:0000313" key="14">
    <source>
        <dbReference type="Proteomes" id="UP000233524"/>
    </source>
</evidence>
<dbReference type="Proteomes" id="UP000233524">
    <property type="component" value="Unassembled WGS sequence"/>
</dbReference>
<accession>A0A2N3NGX7</accession>
<sequence length="442" mass="48994">MDFYAFNLAGFAVVNAFLLYRYYKRGAKSSDEQYEEERTSEDSEVVPCLQEREITKFFIDYFPAYAFAVAADWIQGPHIYAIYKYDKQLPERLVAALYAAGFVSGAASASFVGRLADRFGRRMTCLIYGLMYIITCFAMLSDNLVILFFGRLAGGVATTILFSIFDVWMVAEYHSRGLSNSSLSLSTVFSYAAIMSPIIAIAMGVAGDGLVQIFGSRIWPFMGGVLCSLASIIWIYKRWDENYGSKASHNSSLKDALKSITSDSRIMAVLVATTCFESSMYLFVFFWSAALNNARVAAIDSQGKAEELPFGLIFACFMCAMMAGSCLFNLWRPSFQGAALVLMCALAMASLGLSSASMLAMEKFVFYAFVAVEASIGLYFPAINLLKSEVISDDIRGSTYSLMRLPLNLFVVITHSLDEEGKFFSEMKYSYPALPCFGIFHA</sequence>
<dbReference type="EMBL" id="NLAX01000005">
    <property type="protein sequence ID" value="PKS11719.1"/>
    <property type="molecule type" value="Genomic_DNA"/>
</dbReference>
<dbReference type="Gene3D" id="1.20.1250.20">
    <property type="entry name" value="MFS general substrate transporter like domains"/>
    <property type="match status" value="1"/>
</dbReference>
<dbReference type="Pfam" id="PF05631">
    <property type="entry name" value="MFS_5"/>
    <property type="match status" value="1"/>
</dbReference>
<dbReference type="PANTHER" id="PTHR23516">
    <property type="entry name" value="SAM (S-ADENOSYL METHIONINE) TRANSPORTER"/>
    <property type="match status" value="1"/>
</dbReference>
<keyword evidence="9 12" id="KW-0472">Membrane</keyword>
<feature type="transmembrane region" description="Helical" evidence="12">
    <location>
        <begin position="125"/>
        <end position="146"/>
    </location>
</feature>
<dbReference type="VEuPathDB" id="FungiDB:jhhlp_001707"/>
<keyword evidence="14" id="KW-1185">Reference proteome</keyword>